<keyword evidence="4" id="KW-0547">Nucleotide-binding</keyword>
<comment type="catalytic activity">
    <reaction evidence="8">
        <text>tRNA(Gly) + glycine + ATP = glycyl-tRNA(Gly) + AMP + diphosphate</text>
        <dbReference type="Rhea" id="RHEA:16013"/>
        <dbReference type="Rhea" id="RHEA-COMP:9664"/>
        <dbReference type="Rhea" id="RHEA-COMP:9683"/>
        <dbReference type="ChEBI" id="CHEBI:30616"/>
        <dbReference type="ChEBI" id="CHEBI:33019"/>
        <dbReference type="ChEBI" id="CHEBI:57305"/>
        <dbReference type="ChEBI" id="CHEBI:78442"/>
        <dbReference type="ChEBI" id="CHEBI:78522"/>
        <dbReference type="ChEBI" id="CHEBI:456215"/>
        <dbReference type="EC" id="6.1.1.14"/>
    </reaction>
</comment>
<evidence type="ECO:0000256" key="2">
    <source>
        <dbReference type="ARBA" id="ARBA00012829"/>
    </source>
</evidence>
<evidence type="ECO:0000313" key="9">
    <source>
        <dbReference type="EMBL" id="SFV55652.1"/>
    </source>
</evidence>
<evidence type="ECO:0000256" key="3">
    <source>
        <dbReference type="ARBA" id="ARBA00022598"/>
    </source>
</evidence>
<dbReference type="InterPro" id="IPR015944">
    <property type="entry name" value="Gly-tRNA-synth_bsu"/>
</dbReference>
<comment type="similarity">
    <text evidence="1">Belongs to the class-II aminoacyl-tRNA synthetase family.</text>
</comment>
<keyword evidence="6" id="KW-0648">Protein biosynthesis</keyword>
<sequence>MKQADNSIEFFGPPLMVAFRDGAVTKAGEGFARKCGVSFEELGQIEKNGKACLYFKKEQEGIATIELLEEMLLKWLNSMAFGKMMRWGARSDEFIRPLRWLQVRLDNDSVDIELFGVKSDTKTFVHRMVNFDAVEVADVSEYNQILADGKVSLYPKDREAKILAEFNKLEEEHNITIERDLDLLAEVVAITENPKALLGSFDELFLELPPEAIITSMKEHQRYFPVFENNKLSNKFIVVSNAVTDDYSKVIAGNERVLKPRLADGLFFYRNDLNRGLITDGLEKITFMDGLGSLTDKINREKDIAGKLLSLYMVQVEKETCKNAFELIELMNETVSLAKADLTSEMVYEFTELQGLMGYYYAKALGKDDLLSQSLKEQYFPLGEGAELPSSTFSAIVSMSIKLDTLMGLFSVGKIPTGSKDPFALRRAVNGIVRMVTTYNLPFNIDDILEMFNELYNDYETEKLKDFIIERIKKSLQANPSVITAVLESKERDINEIAKKVFALNNIVSQKSFKEQFTTFKRVANISKEVNLENDLNINVDLFSESIESELYYEYKNIIEKEYNSYEDKLKAMFSLKSKLDSYFDDVMVNVEDMEIRNNRKNTIASIYKSFKEIADIKEISI</sequence>
<keyword evidence="5" id="KW-0067">ATP-binding</keyword>
<dbReference type="GO" id="GO:0005524">
    <property type="term" value="F:ATP binding"/>
    <property type="evidence" value="ECO:0007669"/>
    <property type="project" value="UniProtKB-KW"/>
</dbReference>
<proteinExistence type="inferred from homology"/>
<evidence type="ECO:0000256" key="5">
    <source>
        <dbReference type="ARBA" id="ARBA00022840"/>
    </source>
</evidence>
<dbReference type="PANTHER" id="PTHR30075">
    <property type="entry name" value="GLYCYL-TRNA SYNTHETASE"/>
    <property type="match status" value="1"/>
</dbReference>
<dbReference type="Pfam" id="PF02092">
    <property type="entry name" value="tRNA_synt_2f"/>
    <property type="match status" value="1"/>
</dbReference>
<dbReference type="PROSITE" id="PS50861">
    <property type="entry name" value="AA_TRNA_LIGASE_II_GLYAB"/>
    <property type="match status" value="1"/>
</dbReference>
<dbReference type="GO" id="GO:0005829">
    <property type="term" value="C:cytosol"/>
    <property type="evidence" value="ECO:0007669"/>
    <property type="project" value="TreeGrafter"/>
</dbReference>
<dbReference type="EC" id="6.1.1.14" evidence="2"/>
<dbReference type="InterPro" id="IPR006194">
    <property type="entry name" value="Gly-tRNA-synth_heterodimer"/>
</dbReference>
<dbReference type="AlphaFoldDB" id="A0A1W1BQA4"/>
<dbReference type="GO" id="GO:0006426">
    <property type="term" value="P:glycyl-tRNA aminoacylation"/>
    <property type="evidence" value="ECO:0007669"/>
    <property type="project" value="InterPro"/>
</dbReference>
<evidence type="ECO:0000256" key="4">
    <source>
        <dbReference type="ARBA" id="ARBA00022741"/>
    </source>
</evidence>
<dbReference type="GO" id="GO:0004820">
    <property type="term" value="F:glycine-tRNA ligase activity"/>
    <property type="evidence" value="ECO:0007669"/>
    <property type="project" value="UniProtKB-EC"/>
</dbReference>
<evidence type="ECO:0000256" key="1">
    <source>
        <dbReference type="ARBA" id="ARBA00008226"/>
    </source>
</evidence>
<accession>A0A1W1BQA4</accession>
<dbReference type="HAMAP" id="MF_00255">
    <property type="entry name" value="Gly_tRNA_synth_beta"/>
    <property type="match status" value="1"/>
</dbReference>
<dbReference type="EMBL" id="FPHM01000030">
    <property type="protein sequence ID" value="SFV55652.1"/>
    <property type="molecule type" value="Genomic_DNA"/>
</dbReference>
<dbReference type="PRINTS" id="PR01045">
    <property type="entry name" value="TRNASYNTHGB"/>
</dbReference>
<protein>
    <recommendedName>
        <fullName evidence="2">glycine--tRNA ligase</fullName>
        <ecNumber evidence="2">6.1.1.14</ecNumber>
    </recommendedName>
</protein>
<evidence type="ECO:0000256" key="8">
    <source>
        <dbReference type="ARBA" id="ARBA00047937"/>
    </source>
</evidence>
<evidence type="ECO:0000256" key="7">
    <source>
        <dbReference type="ARBA" id="ARBA00023146"/>
    </source>
</evidence>
<dbReference type="PANTHER" id="PTHR30075:SF2">
    <property type="entry name" value="GLYCINE--TRNA LIGASE, CHLOROPLASTIC_MITOCHONDRIAL 2"/>
    <property type="match status" value="1"/>
</dbReference>
<keyword evidence="7 9" id="KW-0030">Aminoacyl-tRNA synthetase</keyword>
<reference evidence="9" key="1">
    <citation type="submission" date="2016-10" db="EMBL/GenBank/DDBJ databases">
        <authorList>
            <person name="de Groot N.N."/>
        </authorList>
    </citation>
    <scope>NUCLEOTIDE SEQUENCE</scope>
</reference>
<keyword evidence="3 9" id="KW-0436">Ligase</keyword>
<name>A0A1W1BQA4_9ZZZZ</name>
<gene>
    <name evidence="9" type="ORF">MNB_SV-13-751</name>
</gene>
<dbReference type="NCBIfam" id="TIGR00211">
    <property type="entry name" value="glyS"/>
    <property type="match status" value="1"/>
</dbReference>
<organism evidence="9">
    <name type="scientific">hydrothermal vent metagenome</name>
    <dbReference type="NCBI Taxonomy" id="652676"/>
    <lineage>
        <taxon>unclassified sequences</taxon>
        <taxon>metagenomes</taxon>
        <taxon>ecological metagenomes</taxon>
    </lineage>
</organism>
<evidence type="ECO:0000256" key="6">
    <source>
        <dbReference type="ARBA" id="ARBA00022917"/>
    </source>
</evidence>